<feature type="non-terminal residue" evidence="4">
    <location>
        <position position="350"/>
    </location>
</feature>
<dbReference type="Proteomes" id="UP000541444">
    <property type="component" value="Unassembled WGS sequence"/>
</dbReference>
<dbReference type="EMBL" id="JACGCM010002082">
    <property type="protein sequence ID" value="KAF6145267.1"/>
    <property type="molecule type" value="Genomic_DNA"/>
</dbReference>
<dbReference type="Pfam" id="PF14389">
    <property type="entry name" value="Lzipper-MIP1"/>
    <property type="match status" value="1"/>
</dbReference>
<protein>
    <recommendedName>
        <fullName evidence="3">Ternary complex factor MIP1 leucine-zipper domain-containing protein</fullName>
    </recommendedName>
</protein>
<dbReference type="OrthoDB" id="1752277at2759"/>
<dbReference type="PANTHER" id="PTHR46265:SF21">
    <property type="entry name" value="RHO GTPASE-ACTIVATING PROTEIN REN1-LIKE ISOFORM X1"/>
    <property type="match status" value="1"/>
</dbReference>
<feature type="coiled-coil region" evidence="1">
    <location>
        <begin position="318"/>
        <end position="345"/>
    </location>
</feature>
<evidence type="ECO:0000256" key="2">
    <source>
        <dbReference type="SAM" id="MobiDB-lite"/>
    </source>
</evidence>
<proteinExistence type="predicted"/>
<keyword evidence="1" id="KW-0175">Coiled coil</keyword>
<comment type="caution">
    <text evidence="4">The sequence shown here is derived from an EMBL/GenBank/DDBJ whole genome shotgun (WGS) entry which is preliminary data.</text>
</comment>
<sequence length="350" mass="38903">VFEGSNSGFGPPDEKASCETDTILSDTNSAVSVRAARTSPEDVPASRSLELQSMDHTPSSSTQKSKKPVSAFPRRTVGGAPLVAIQKLETAKTDLKSKIAKKAKENEVLHESLERLKQTLHEQRLALQEDVTRLKKQLQRERDLKETMEAGLNTTLRNLRISDNIDEKTKTELEEIAQTEIDVTNLKQKVAELHMHLNQQRKNEYGTVCESCGQLQQNSPILKKENLSKVLDLSKDYPLEYLTRADYEKVKIQDPPLLPKIRITAKQPQDSVHDSTNKIIGAATLSSLEPVTVGATALSNAKKSGLKIEGTVTTSSALSKLTNRLNFLKERRSQIVNELQNMENGRPSEI</sequence>
<dbReference type="InterPro" id="IPR052799">
    <property type="entry name" value="Rho_GAP_Regulators"/>
</dbReference>
<reference evidence="4 5" key="1">
    <citation type="journal article" date="2020" name="IScience">
        <title>Genome Sequencing of the Endangered Kingdonia uniflora (Circaeasteraceae, Ranunculales) Reveals Potential Mechanisms of Evolutionary Specialization.</title>
        <authorList>
            <person name="Sun Y."/>
            <person name="Deng T."/>
            <person name="Zhang A."/>
            <person name="Moore M.J."/>
            <person name="Landis J.B."/>
            <person name="Lin N."/>
            <person name="Zhang H."/>
            <person name="Zhang X."/>
            <person name="Huang J."/>
            <person name="Zhang X."/>
            <person name="Sun H."/>
            <person name="Wang H."/>
        </authorList>
    </citation>
    <scope>NUCLEOTIDE SEQUENCE [LARGE SCALE GENOMIC DNA]</scope>
    <source>
        <strain evidence="4">TB1705</strain>
        <tissue evidence="4">Leaf</tissue>
    </source>
</reference>
<accession>A0A7J7LRM8</accession>
<organism evidence="4 5">
    <name type="scientific">Kingdonia uniflora</name>
    <dbReference type="NCBI Taxonomy" id="39325"/>
    <lineage>
        <taxon>Eukaryota</taxon>
        <taxon>Viridiplantae</taxon>
        <taxon>Streptophyta</taxon>
        <taxon>Embryophyta</taxon>
        <taxon>Tracheophyta</taxon>
        <taxon>Spermatophyta</taxon>
        <taxon>Magnoliopsida</taxon>
        <taxon>Ranunculales</taxon>
        <taxon>Circaeasteraceae</taxon>
        <taxon>Kingdonia</taxon>
    </lineage>
</organism>
<evidence type="ECO:0000313" key="4">
    <source>
        <dbReference type="EMBL" id="KAF6145267.1"/>
    </source>
</evidence>
<feature type="coiled-coil region" evidence="1">
    <location>
        <begin position="85"/>
        <end position="144"/>
    </location>
</feature>
<dbReference type="AlphaFoldDB" id="A0A7J7LRM8"/>
<gene>
    <name evidence="4" type="ORF">GIB67_041462</name>
</gene>
<evidence type="ECO:0000313" key="5">
    <source>
        <dbReference type="Proteomes" id="UP000541444"/>
    </source>
</evidence>
<dbReference type="PANTHER" id="PTHR46265">
    <property type="entry name" value="RHO GTPASE-ACTIVATING PROTEIN 7"/>
    <property type="match status" value="1"/>
</dbReference>
<feature type="domain" description="Ternary complex factor MIP1 leucine-zipper" evidence="3">
    <location>
        <begin position="120"/>
        <end position="200"/>
    </location>
</feature>
<keyword evidence="5" id="KW-1185">Reference proteome</keyword>
<evidence type="ECO:0000256" key="1">
    <source>
        <dbReference type="SAM" id="Coils"/>
    </source>
</evidence>
<name>A0A7J7LRM8_9MAGN</name>
<feature type="region of interest" description="Disordered" evidence="2">
    <location>
        <begin position="29"/>
        <end position="74"/>
    </location>
</feature>
<evidence type="ECO:0000259" key="3">
    <source>
        <dbReference type="Pfam" id="PF14389"/>
    </source>
</evidence>
<dbReference type="InterPro" id="IPR025757">
    <property type="entry name" value="MIP1_Leuzipper"/>
</dbReference>